<gene>
    <name evidence="1" type="ORF">IQ266_09870</name>
</gene>
<proteinExistence type="predicted"/>
<reference evidence="1" key="1">
    <citation type="submission" date="2020-10" db="EMBL/GenBank/DDBJ databases">
        <authorList>
            <person name="Castelo-Branco R."/>
            <person name="Eusebio N."/>
            <person name="Adriana R."/>
            <person name="Vieira A."/>
            <person name="Brugerolle De Fraissinette N."/>
            <person name="Rezende De Castro R."/>
            <person name="Schneider M.P."/>
            <person name="Vasconcelos V."/>
            <person name="Leao P.N."/>
        </authorList>
    </citation>
    <scope>NUCLEOTIDE SEQUENCE</scope>
    <source>
        <strain evidence="1">LEGE 11480</strain>
    </source>
</reference>
<organism evidence="1 2">
    <name type="scientific">Romeriopsis navalis LEGE 11480</name>
    <dbReference type="NCBI Taxonomy" id="2777977"/>
    <lineage>
        <taxon>Bacteria</taxon>
        <taxon>Bacillati</taxon>
        <taxon>Cyanobacteriota</taxon>
        <taxon>Cyanophyceae</taxon>
        <taxon>Leptolyngbyales</taxon>
        <taxon>Leptolyngbyaceae</taxon>
        <taxon>Romeriopsis</taxon>
        <taxon>Romeriopsis navalis</taxon>
    </lineage>
</organism>
<keyword evidence="2" id="KW-1185">Reference proteome</keyword>
<sequence>MDYYDSTLLRILWGLVESHAYFLRELSDDAIILWLLRTVQDRVCITSEDSQNLRKYIAKRICLIRDIIGTSRAGLSIPVIREHLTAPSAADPMVNSIV</sequence>
<dbReference type="AlphaFoldDB" id="A0A928Z2X7"/>
<evidence type="ECO:0000313" key="1">
    <source>
        <dbReference type="EMBL" id="MBE9030034.1"/>
    </source>
</evidence>
<evidence type="ECO:0000313" key="2">
    <source>
        <dbReference type="Proteomes" id="UP000625316"/>
    </source>
</evidence>
<dbReference type="RefSeq" id="WP_264324861.1">
    <property type="nucleotide sequence ID" value="NZ_JADEXQ010000027.1"/>
</dbReference>
<protein>
    <submittedName>
        <fullName evidence="1">Uncharacterized protein</fullName>
    </submittedName>
</protein>
<comment type="caution">
    <text evidence="1">The sequence shown here is derived from an EMBL/GenBank/DDBJ whole genome shotgun (WGS) entry which is preliminary data.</text>
</comment>
<name>A0A928Z2X7_9CYAN</name>
<accession>A0A928Z2X7</accession>
<dbReference type="EMBL" id="JADEXQ010000027">
    <property type="protein sequence ID" value="MBE9030034.1"/>
    <property type="molecule type" value="Genomic_DNA"/>
</dbReference>
<dbReference type="Proteomes" id="UP000625316">
    <property type="component" value="Unassembled WGS sequence"/>
</dbReference>